<reference evidence="1" key="1">
    <citation type="submission" date="2020-03" db="EMBL/GenBank/DDBJ databases">
        <title>The deep terrestrial virosphere.</title>
        <authorList>
            <person name="Holmfeldt K."/>
            <person name="Nilsson E."/>
            <person name="Simone D."/>
            <person name="Lopez-Fernandez M."/>
            <person name="Wu X."/>
            <person name="de Brujin I."/>
            <person name="Lundin D."/>
            <person name="Andersson A."/>
            <person name="Bertilsson S."/>
            <person name="Dopson M."/>
        </authorList>
    </citation>
    <scope>NUCLEOTIDE SEQUENCE</scope>
    <source>
        <strain evidence="1">MM415B04436</strain>
    </source>
</reference>
<dbReference type="EMBL" id="MT143103">
    <property type="protein sequence ID" value="QJA92876.1"/>
    <property type="molecule type" value="Genomic_DNA"/>
</dbReference>
<evidence type="ECO:0000313" key="1">
    <source>
        <dbReference type="EMBL" id="QJA92876.1"/>
    </source>
</evidence>
<dbReference type="AlphaFoldDB" id="A0A6M3LCT3"/>
<accession>A0A6M3LCT3</accession>
<protein>
    <submittedName>
        <fullName evidence="1">Uncharacterized protein</fullName>
    </submittedName>
</protein>
<sequence length="108" mass="12460">MRKLDLKSYTVEVRDAGGKVITIPYDFKESVIQLMFHPNLRLSGKALLETNIVTEKLMKADKEILLEEEEYNKIKSAIDGFEGFSKNEVELVKRITNCPKIEVKENKK</sequence>
<name>A0A6M3LCT3_9ZZZZ</name>
<gene>
    <name evidence="1" type="ORF">MM415B04436_0007</name>
</gene>
<proteinExistence type="predicted"/>
<organism evidence="1">
    <name type="scientific">viral metagenome</name>
    <dbReference type="NCBI Taxonomy" id="1070528"/>
    <lineage>
        <taxon>unclassified sequences</taxon>
        <taxon>metagenomes</taxon>
        <taxon>organismal metagenomes</taxon>
    </lineage>
</organism>